<dbReference type="GO" id="GO:0005829">
    <property type="term" value="C:cytosol"/>
    <property type="evidence" value="ECO:0007669"/>
    <property type="project" value="TreeGrafter"/>
</dbReference>
<dbReference type="GO" id="GO:0000287">
    <property type="term" value="F:magnesium ion binding"/>
    <property type="evidence" value="ECO:0007669"/>
    <property type="project" value="TreeGrafter"/>
</dbReference>
<dbReference type="OrthoDB" id="27226at2759"/>
<dbReference type="EMBL" id="CP001670">
    <property type="protein sequence ID" value="AFZ80888.1"/>
    <property type="molecule type" value="Genomic_DNA"/>
</dbReference>
<proteinExistence type="predicted"/>
<dbReference type="VEuPathDB" id="PiroplasmaDB:BEWA_002950"/>
<dbReference type="AlphaFoldDB" id="L0B085"/>
<dbReference type="PANTHER" id="PTHR10000">
    <property type="entry name" value="PHOSPHOSERINE PHOSPHATASE"/>
    <property type="match status" value="1"/>
</dbReference>
<dbReference type="InterPro" id="IPR036412">
    <property type="entry name" value="HAD-like_sf"/>
</dbReference>
<dbReference type="Proteomes" id="UP000031512">
    <property type="component" value="Chromosome 3"/>
</dbReference>
<dbReference type="STRING" id="1537102.L0B085"/>
<organism evidence="1 2">
    <name type="scientific">Theileria equi strain WA</name>
    <dbReference type="NCBI Taxonomy" id="1537102"/>
    <lineage>
        <taxon>Eukaryota</taxon>
        <taxon>Sar</taxon>
        <taxon>Alveolata</taxon>
        <taxon>Apicomplexa</taxon>
        <taxon>Aconoidasida</taxon>
        <taxon>Piroplasmida</taxon>
        <taxon>Theileriidae</taxon>
        <taxon>Theileria</taxon>
    </lineage>
</organism>
<evidence type="ECO:0000313" key="2">
    <source>
        <dbReference type="Proteomes" id="UP000031512"/>
    </source>
</evidence>
<dbReference type="InterPro" id="IPR023214">
    <property type="entry name" value="HAD_sf"/>
</dbReference>
<keyword evidence="2" id="KW-1185">Reference proteome</keyword>
<keyword evidence="1" id="KW-0378">Hydrolase</keyword>
<dbReference type="eggNOG" id="ENOG502QXF0">
    <property type="taxonomic scope" value="Eukaryota"/>
</dbReference>
<dbReference type="KEGG" id="beq:BEWA_002950"/>
<evidence type="ECO:0000313" key="1">
    <source>
        <dbReference type="EMBL" id="AFZ80888.1"/>
    </source>
</evidence>
<dbReference type="Gene3D" id="3.30.1240.10">
    <property type="match status" value="1"/>
</dbReference>
<dbReference type="GeneID" id="15805846"/>
<reference evidence="1 2" key="1">
    <citation type="journal article" date="2012" name="BMC Genomics">
        <title>Comparative genomic analysis and phylogenetic position of Theileria equi.</title>
        <authorList>
            <person name="Kappmeyer L.S."/>
            <person name="Thiagarajan M."/>
            <person name="Herndon D.R."/>
            <person name="Ramsay J.D."/>
            <person name="Caler E."/>
            <person name="Djikeng A."/>
            <person name="Gillespie J.J."/>
            <person name="Lau A.O."/>
            <person name="Roalson E.H."/>
            <person name="Silva J.C."/>
            <person name="Silva M.G."/>
            <person name="Suarez C.E."/>
            <person name="Ueti M.W."/>
            <person name="Nene V.M."/>
            <person name="Mealey R.H."/>
            <person name="Knowles D.P."/>
            <person name="Brayton K.A."/>
        </authorList>
    </citation>
    <scope>NUCLEOTIDE SEQUENCE [LARGE SCALE GENOMIC DNA]</scope>
    <source>
        <strain evidence="1 2">WA</strain>
    </source>
</reference>
<name>L0B085_THEEQ</name>
<sequence>MSGNFGEGVDPRGDSSVLSNLSQFVKPENPPKYFGIDFDDTFFSPHDKEAFKLNLEAFAEARKKGFVPFFCTGKSLSSAMDIVGDDFIAKTGYNGYPGVYENGAMVYDENGKVVYSKPFSKEFVKGLAEFVMGKPSLRSIDCFVGDKYYSTGVTELMLKSLKERDLPAPQVVPIEDILRLDVGKIYMTSDHVDIPGFEQGKDYVAKFDLPGAWDVIPGGVSKAVGITKLMEHYGIPPKDCGFIGNGDNDTEAMDFCNLSFAVGNSPDFVKRHAKWVMDKTCDEGAVSEALQLTYDL</sequence>
<dbReference type="GO" id="GO:0050308">
    <property type="term" value="F:sugar-phosphatase activity"/>
    <property type="evidence" value="ECO:0007669"/>
    <property type="project" value="UniProtKB-EC"/>
</dbReference>
<dbReference type="Pfam" id="PF08282">
    <property type="entry name" value="Hydrolase_3"/>
    <property type="match status" value="1"/>
</dbReference>
<dbReference type="SUPFAM" id="SSF56784">
    <property type="entry name" value="HAD-like"/>
    <property type="match status" value="1"/>
</dbReference>
<accession>L0B085</accession>
<dbReference type="RefSeq" id="XP_004830554.1">
    <property type="nucleotide sequence ID" value="XM_004830497.1"/>
</dbReference>
<gene>
    <name evidence="1" type="ORF">BEWA_002950</name>
</gene>
<protein>
    <submittedName>
        <fullName evidence="1">Haloacid dehalogenase-like hydrolase family member protein</fullName>
        <ecNumber evidence="1">3.1.3.23</ecNumber>
    </submittedName>
</protein>
<dbReference type="PANTHER" id="PTHR10000:SF8">
    <property type="entry name" value="HAD SUPERFAMILY HYDROLASE-LIKE, TYPE 3"/>
    <property type="match status" value="1"/>
</dbReference>
<dbReference type="Gene3D" id="3.40.50.1000">
    <property type="entry name" value="HAD superfamily/HAD-like"/>
    <property type="match status" value="1"/>
</dbReference>
<dbReference type="EC" id="3.1.3.23" evidence="1"/>